<reference evidence="2" key="5">
    <citation type="journal article" date="2021" name="G3 (Bethesda)">
        <title>Aegilops tauschii genome assembly Aet v5.0 features greater sequence contiguity and improved annotation.</title>
        <authorList>
            <person name="Wang L."/>
            <person name="Zhu T."/>
            <person name="Rodriguez J.C."/>
            <person name="Deal K.R."/>
            <person name="Dubcovsky J."/>
            <person name="McGuire P.E."/>
            <person name="Lux T."/>
            <person name="Spannagl M."/>
            <person name="Mayer K.F.X."/>
            <person name="Baldrich P."/>
            <person name="Meyers B.C."/>
            <person name="Huo N."/>
            <person name="Gu Y.Q."/>
            <person name="Zhou H."/>
            <person name="Devos K.M."/>
            <person name="Bennetzen J.L."/>
            <person name="Unver T."/>
            <person name="Budak H."/>
            <person name="Gulick P.J."/>
            <person name="Galiba G."/>
            <person name="Kalapos B."/>
            <person name="Nelson D.R."/>
            <person name="Li P."/>
            <person name="You F.M."/>
            <person name="Luo M.C."/>
            <person name="Dvorak J."/>
        </authorList>
    </citation>
    <scope>NUCLEOTIDE SEQUENCE [LARGE SCALE GENOMIC DNA]</scope>
    <source>
        <strain evidence="2">cv. AL8/78</strain>
    </source>
</reference>
<feature type="compositionally biased region" description="Polar residues" evidence="1">
    <location>
        <begin position="18"/>
        <end position="27"/>
    </location>
</feature>
<organism evidence="2 3">
    <name type="scientific">Aegilops tauschii subsp. strangulata</name>
    <name type="common">Goatgrass</name>
    <dbReference type="NCBI Taxonomy" id="200361"/>
    <lineage>
        <taxon>Eukaryota</taxon>
        <taxon>Viridiplantae</taxon>
        <taxon>Streptophyta</taxon>
        <taxon>Embryophyta</taxon>
        <taxon>Tracheophyta</taxon>
        <taxon>Spermatophyta</taxon>
        <taxon>Magnoliopsida</taxon>
        <taxon>Liliopsida</taxon>
        <taxon>Poales</taxon>
        <taxon>Poaceae</taxon>
        <taxon>BOP clade</taxon>
        <taxon>Pooideae</taxon>
        <taxon>Triticodae</taxon>
        <taxon>Triticeae</taxon>
        <taxon>Triticinae</taxon>
        <taxon>Aegilops</taxon>
    </lineage>
</organism>
<accession>A0A453RYA1</accession>
<dbReference type="AlphaFoldDB" id="A0A453RYA1"/>
<feature type="region of interest" description="Disordered" evidence="1">
    <location>
        <begin position="1"/>
        <end position="33"/>
    </location>
</feature>
<protein>
    <submittedName>
        <fullName evidence="2">Uncharacterized protein</fullName>
    </submittedName>
</protein>
<dbReference type="EnsemblPlants" id="AET7Gv20756900.1">
    <property type="protein sequence ID" value="AET7Gv20756900.1"/>
    <property type="gene ID" value="AET7Gv20756900"/>
</dbReference>
<reference evidence="3" key="2">
    <citation type="journal article" date="2017" name="Nat. Plants">
        <title>The Aegilops tauschii genome reveals multiple impacts of transposons.</title>
        <authorList>
            <person name="Zhao G."/>
            <person name="Zou C."/>
            <person name="Li K."/>
            <person name="Wang K."/>
            <person name="Li T."/>
            <person name="Gao L."/>
            <person name="Zhang X."/>
            <person name="Wang H."/>
            <person name="Yang Z."/>
            <person name="Liu X."/>
            <person name="Jiang W."/>
            <person name="Mao L."/>
            <person name="Kong X."/>
            <person name="Jiao Y."/>
            <person name="Jia J."/>
        </authorList>
    </citation>
    <scope>NUCLEOTIDE SEQUENCE [LARGE SCALE GENOMIC DNA]</scope>
    <source>
        <strain evidence="3">cv. AL8/78</strain>
    </source>
</reference>
<evidence type="ECO:0000313" key="3">
    <source>
        <dbReference type="Proteomes" id="UP000015105"/>
    </source>
</evidence>
<keyword evidence="3" id="KW-1185">Reference proteome</keyword>
<proteinExistence type="predicted"/>
<reference evidence="2" key="3">
    <citation type="journal article" date="2017" name="Nature">
        <title>Genome sequence of the progenitor of the wheat D genome Aegilops tauschii.</title>
        <authorList>
            <person name="Luo M.C."/>
            <person name="Gu Y.Q."/>
            <person name="Puiu D."/>
            <person name="Wang H."/>
            <person name="Twardziok S.O."/>
            <person name="Deal K.R."/>
            <person name="Huo N."/>
            <person name="Zhu T."/>
            <person name="Wang L."/>
            <person name="Wang Y."/>
            <person name="McGuire P.E."/>
            <person name="Liu S."/>
            <person name="Long H."/>
            <person name="Ramasamy R.K."/>
            <person name="Rodriguez J.C."/>
            <person name="Van S.L."/>
            <person name="Yuan L."/>
            <person name="Wang Z."/>
            <person name="Xia Z."/>
            <person name="Xiao L."/>
            <person name="Anderson O.D."/>
            <person name="Ouyang S."/>
            <person name="Liang Y."/>
            <person name="Zimin A.V."/>
            <person name="Pertea G."/>
            <person name="Qi P."/>
            <person name="Bennetzen J.L."/>
            <person name="Dai X."/>
            <person name="Dawson M.W."/>
            <person name="Muller H.G."/>
            <person name="Kugler K."/>
            <person name="Rivarola-Duarte L."/>
            <person name="Spannagl M."/>
            <person name="Mayer K.F.X."/>
            <person name="Lu F.H."/>
            <person name="Bevan M.W."/>
            <person name="Leroy P."/>
            <person name="Li P."/>
            <person name="You F.M."/>
            <person name="Sun Q."/>
            <person name="Liu Z."/>
            <person name="Lyons E."/>
            <person name="Wicker T."/>
            <person name="Salzberg S.L."/>
            <person name="Devos K.M."/>
            <person name="Dvorak J."/>
        </authorList>
    </citation>
    <scope>NUCLEOTIDE SEQUENCE [LARGE SCALE GENOMIC DNA]</scope>
    <source>
        <strain evidence="2">cv. AL8/78</strain>
    </source>
</reference>
<reference evidence="3" key="1">
    <citation type="journal article" date="2014" name="Science">
        <title>Ancient hybridizations among the ancestral genomes of bread wheat.</title>
        <authorList>
            <consortium name="International Wheat Genome Sequencing Consortium,"/>
            <person name="Marcussen T."/>
            <person name="Sandve S.R."/>
            <person name="Heier L."/>
            <person name="Spannagl M."/>
            <person name="Pfeifer M."/>
            <person name="Jakobsen K.S."/>
            <person name="Wulff B.B."/>
            <person name="Steuernagel B."/>
            <person name="Mayer K.F."/>
            <person name="Olsen O.A."/>
        </authorList>
    </citation>
    <scope>NUCLEOTIDE SEQUENCE [LARGE SCALE GENOMIC DNA]</scope>
    <source>
        <strain evidence="3">cv. AL8/78</strain>
    </source>
</reference>
<reference evidence="2" key="4">
    <citation type="submission" date="2019-03" db="UniProtKB">
        <authorList>
            <consortium name="EnsemblPlants"/>
        </authorList>
    </citation>
    <scope>IDENTIFICATION</scope>
</reference>
<evidence type="ECO:0000313" key="2">
    <source>
        <dbReference type="EnsemblPlants" id="AET7Gv20756900.1"/>
    </source>
</evidence>
<sequence>HKHHRTASTEQGHECISCDQTARPHSTPSHEKHYLLRKNNRKHTKPLKSKIKIKTGLNSYPFEICMSLRPLNLTVKGVIYFS</sequence>
<name>A0A453RYA1_AEGTS</name>
<evidence type="ECO:0000256" key="1">
    <source>
        <dbReference type="SAM" id="MobiDB-lite"/>
    </source>
</evidence>
<dbReference type="Proteomes" id="UP000015105">
    <property type="component" value="Chromosome 7D"/>
</dbReference>
<dbReference type="Gramene" id="AET7Gv20756900.1">
    <property type="protein sequence ID" value="AET7Gv20756900.1"/>
    <property type="gene ID" value="AET7Gv20756900"/>
</dbReference>